<feature type="region of interest" description="Disordered" evidence="1">
    <location>
        <begin position="78"/>
        <end position="104"/>
    </location>
</feature>
<dbReference type="Proteomes" id="UP000278981">
    <property type="component" value="Unassembled WGS sequence"/>
</dbReference>
<evidence type="ECO:0000313" key="3">
    <source>
        <dbReference type="Proteomes" id="UP000278981"/>
    </source>
</evidence>
<accession>A0A3N9XG48</accession>
<dbReference type="InterPro" id="IPR019933">
    <property type="entry name" value="DivIVA_domain"/>
</dbReference>
<dbReference type="EMBL" id="QDGB01000355">
    <property type="protein sequence ID" value="RQX12124.1"/>
    <property type="molecule type" value="Genomic_DNA"/>
</dbReference>
<organism evidence="2 3">
    <name type="scientific">Micromonospora ureilytica</name>
    <dbReference type="NCBI Taxonomy" id="709868"/>
    <lineage>
        <taxon>Bacteria</taxon>
        <taxon>Bacillati</taxon>
        <taxon>Actinomycetota</taxon>
        <taxon>Actinomycetes</taxon>
        <taxon>Micromonosporales</taxon>
        <taxon>Micromonosporaceae</taxon>
        <taxon>Micromonospora</taxon>
    </lineage>
</organism>
<sequence>MHSVGVVRAASRLARLCPEQVKRIRFGRAKLGRRGLAEEQVYAFLRAVVDELTARDGVEGALRAENARLKTALRRWQGNFTPEPSRMANAGRGAGLRSTPSEFG</sequence>
<proteinExistence type="predicted"/>
<name>A0A3N9XG48_9ACTN</name>
<comment type="caution">
    <text evidence="2">The sequence shown here is derived from an EMBL/GenBank/DDBJ whole genome shotgun (WGS) entry which is preliminary data.</text>
</comment>
<dbReference type="AlphaFoldDB" id="A0A3N9XG48"/>
<dbReference type="OrthoDB" id="3388463at2"/>
<evidence type="ECO:0000313" key="2">
    <source>
        <dbReference type="EMBL" id="RQX12124.1"/>
    </source>
</evidence>
<protein>
    <submittedName>
        <fullName evidence="2">DivIVA domain-containing protein</fullName>
    </submittedName>
</protein>
<dbReference type="Gene3D" id="6.10.250.660">
    <property type="match status" value="1"/>
</dbReference>
<reference evidence="2 3" key="1">
    <citation type="submission" date="2018-04" db="EMBL/GenBank/DDBJ databases">
        <title>Micromonosporas from Atacama Desert.</title>
        <authorList>
            <person name="Carro L."/>
            <person name="Klenk H.-P."/>
            <person name="Goodfellow M."/>
        </authorList>
    </citation>
    <scope>NUCLEOTIDE SEQUENCE [LARGE SCALE GENOMIC DNA]</scope>
    <source>
        <strain evidence="2 3">LB19</strain>
    </source>
</reference>
<gene>
    <name evidence="2" type="ORF">DDE19_29405</name>
</gene>
<evidence type="ECO:0000256" key="1">
    <source>
        <dbReference type="SAM" id="MobiDB-lite"/>
    </source>
</evidence>
<dbReference type="NCBIfam" id="TIGR03544">
    <property type="entry name" value="DivI1A_domain"/>
    <property type="match status" value="1"/>
</dbReference>